<evidence type="ECO:0000313" key="3">
    <source>
        <dbReference type="Proteomes" id="UP000324629"/>
    </source>
</evidence>
<name>A0A5J4NTF4_9TREM</name>
<dbReference type="AlphaFoldDB" id="A0A5J4NTF4"/>
<reference evidence="2 3" key="1">
    <citation type="journal article" date="2019" name="Gigascience">
        <title>Whole-genome sequence of the oriental lung fluke Paragonimus westermani.</title>
        <authorList>
            <person name="Oey H."/>
            <person name="Zakrzewski M."/>
            <person name="Narain K."/>
            <person name="Devi K.R."/>
            <person name="Agatsuma T."/>
            <person name="Nawaratna S."/>
            <person name="Gobert G.N."/>
            <person name="Jones M.K."/>
            <person name="Ragan M.A."/>
            <person name="McManus D.P."/>
            <person name="Krause L."/>
        </authorList>
    </citation>
    <scope>NUCLEOTIDE SEQUENCE [LARGE SCALE GENOMIC DNA]</scope>
    <source>
        <strain evidence="2 3">IND2009</strain>
    </source>
</reference>
<evidence type="ECO:0000256" key="1">
    <source>
        <dbReference type="SAM" id="MobiDB-lite"/>
    </source>
</evidence>
<feature type="region of interest" description="Disordered" evidence="1">
    <location>
        <begin position="114"/>
        <end position="158"/>
    </location>
</feature>
<feature type="compositionally biased region" description="Basic and acidic residues" evidence="1">
    <location>
        <begin position="138"/>
        <end position="149"/>
    </location>
</feature>
<keyword evidence="3" id="KW-1185">Reference proteome</keyword>
<evidence type="ECO:0000313" key="2">
    <source>
        <dbReference type="EMBL" id="KAA3678886.1"/>
    </source>
</evidence>
<sequence>MEDCLRHSQDAGVDLLPGERLTDLDYADDKVLLFDNFQSAQKTTEEIPISPSLEVGLRSSRSLQQLHPSDPIHSHLPLSSSTGASHISLNLSEFPNGTPVTSSHVDHKLSAACPITSSSKTPPDSGLHLVIPESQHSTSDDRLTEHGSPRSETVNSPPDPILSLQLQLVPRLVPEWDFIDGLMRLARRLVPISPKEQRSNLIYSLRACIVSTCFVLALSFATDS</sequence>
<comment type="caution">
    <text evidence="2">The sequence shown here is derived from an EMBL/GenBank/DDBJ whole genome shotgun (WGS) entry which is preliminary data.</text>
</comment>
<proteinExistence type="predicted"/>
<accession>A0A5J4NTF4</accession>
<protein>
    <submittedName>
        <fullName evidence="2">Uncharacterized protein</fullName>
    </submittedName>
</protein>
<dbReference type="Proteomes" id="UP000324629">
    <property type="component" value="Unassembled WGS sequence"/>
</dbReference>
<organism evidence="2 3">
    <name type="scientific">Paragonimus westermani</name>
    <dbReference type="NCBI Taxonomy" id="34504"/>
    <lineage>
        <taxon>Eukaryota</taxon>
        <taxon>Metazoa</taxon>
        <taxon>Spiralia</taxon>
        <taxon>Lophotrochozoa</taxon>
        <taxon>Platyhelminthes</taxon>
        <taxon>Trematoda</taxon>
        <taxon>Digenea</taxon>
        <taxon>Plagiorchiida</taxon>
        <taxon>Troglotremata</taxon>
        <taxon>Troglotrematidae</taxon>
        <taxon>Paragonimus</taxon>
    </lineage>
</organism>
<gene>
    <name evidence="2" type="ORF">DEA37_0007011</name>
</gene>
<dbReference type="EMBL" id="QNGE01000924">
    <property type="protein sequence ID" value="KAA3678886.1"/>
    <property type="molecule type" value="Genomic_DNA"/>
</dbReference>